<dbReference type="CDD" id="cd08422">
    <property type="entry name" value="PBP2_CrgA_like"/>
    <property type="match status" value="1"/>
</dbReference>
<evidence type="ECO:0000256" key="4">
    <source>
        <dbReference type="ARBA" id="ARBA00023163"/>
    </source>
</evidence>
<comment type="caution">
    <text evidence="6">The sequence shown here is derived from an EMBL/GenBank/DDBJ whole genome shotgun (WGS) entry which is preliminary data.</text>
</comment>
<evidence type="ECO:0000256" key="1">
    <source>
        <dbReference type="ARBA" id="ARBA00009437"/>
    </source>
</evidence>
<dbReference type="Gene3D" id="1.10.10.10">
    <property type="entry name" value="Winged helix-like DNA-binding domain superfamily/Winged helix DNA-binding domain"/>
    <property type="match status" value="1"/>
</dbReference>
<dbReference type="GO" id="GO:0006351">
    <property type="term" value="P:DNA-templated transcription"/>
    <property type="evidence" value="ECO:0007669"/>
    <property type="project" value="TreeGrafter"/>
</dbReference>
<dbReference type="PROSITE" id="PS50931">
    <property type="entry name" value="HTH_LYSR"/>
    <property type="match status" value="1"/>
</dbReference>
<dbReference type="FunFam" id="1.10.10.10:FF:000001">
    <property type="entry name" value="LysR family transcriptional regulator"/>
    <property type="match status" value="1"/>
</dbReference>
<proteinExistence type="inferred from homology"/>
<dbReference type="OrthoDB" id="9812435at2"/>
<keyword evidence="3" id="KW-0238">DNA-binding</keyword>
<feature type="domain" description="HTH lysR-type" evidence="5">
    <location>
        <begin position="1"/>
        <end position="59"/>
    </location>
</feature>
<dbReference type="InterPro" id="IPR005119">
    <property type="entry name" value="LysR_subst-bd"/>
</dbReference>
<dbReference type="InterPro" id="IPR000847">
    <property type="entry name" value="LysR_HTH_N"/>
</dbReference>
<keyword evidence="2" id="KW-0805">Transcription regulation</keyword>
<dbReference type="EMBL" id="MCGG01000025">
    <property type="protein sequence ID" value="OEJ67118.1"/>
    <property type="molecule type" value="Genomic_DNA"/>
</dbReference>
<dbReference type="InterPro" id="IPR036388">
    <property type="entry name" value="WH-like_DNA-bd_sf"/>
</dbReference>
<dbReference type="Pfam" id="PF00126">
    <property type="entry name" value="HTH_1"/>
    <property type="match status" value="1"/>
</dbReference>
<dbReference type="InterPro" id="IPR058163">
    <property type="entry name" value="LysR-type_TF_proteobact-type"/>
</dbReference>
<evidence type="ECO:0000259" key="5">
    <source>
        <dbReference type="PROSITE" id="PS50931"/>
    </source>
</evidence>
<keyword evidence="4" id="KW-0804">Transcription</keyword>
<evidence type="ECO:0000313" key="6">
    <source>
        <dbReference type="EMBL" id="OEJ67118.1"/>
    </source>
</evidence>
<dbReference type="GO" id="GO:0043565">
    <property type="term" value="F:sequence-specific DNA binding"/>
    <property type="evidence" value="ECO:0007669"/>
    <property type="project" value="TreeGrafter"/>
</dbReference>
<dbReference type="PANTHER" id="PTHR30537">
    <property type="entry name" value="HTH-TYPE TRANSCRIPTIONAL REGULATOR"/>
    <property type="match status" value="1"/>
</dbReference>
<keyword evidence="7" id="KW-1185">Reference proteome</keyword>
<accession>A0A1E5Q7U1</accession>
<reference evidence="7" key="1">
    <citation type="submission" date="2016-07" db="EMBL/GenBank/DDBJ databases">
        <authorList>
            <person name="Florea S."/>
            <person name="Webb J.S."/>
            <person name="Jaromczyk J."/>
            <person name="Schardl C.L."/>
        </authorList>
    </citation>
    <scope>NUCLEOTIDE SEQUENCE [LARGE SCALE GENOMIC DNA]</scope>
    <source>
        <strain evidence="7">MV-1</strain>
    </source>
</reference>
<dbReference type="AlphaFoldDB" id="A0A1E5Q7U1"/>
<dbReference type="Pfam" id="PF03466">
    <property type="entry name" value="LysR_substrate"/>
    <property type="match status" value="1"/>
</dbReference>
<dbReference type="Proteomes" id="UP000095347">
    <property type="component" value="Unassembled WGS sequence"/>
</dbReference>
<comment type="similarity">
    <text evidence="1">Belongs to the LysR transcriptional regulatory family.</text>
</comment>
<dbReference type="GO" id="GO:0003700">
    <property type="term" value="F:DNA-binding transcription factor activity"/>
    <property type="evidence" value="ECO:0007669"/>
    <property type="project" value="InterPro"/>
</dbReference>
<dbReference type="PANTHER" id="PTHR30537:SF5">
    <property type="entry name" value="HTH-TYPE TRANSCRIPTIONAL ACTIVATOR TTDR-RELATED"/>
    <property type="match status" value="1"/>
</dbReference>
<name>A0A1E5Q7U1_9PROT</name>
<dbReference type="STRING" id="28181.BEN30_10085"/>
<sequence>MDVLSGMRAFVATIDSGSFSQAARELGASKATVSKQVAALEDHLRVRLLQRTTRKLHLTDEGRVFLERARGILNDLEDAQDAVSPLGEEPRGKLRVSAPHTFGAMHLSEALSAFIERYPLIHVDIEFSDRLVNLVDEGFDAVIRISRLQDSTLIARRIAPVTMTLCASPAYWRKHGKPSHPSELRHHKSIIYSYLSTPGEWTFKEDGKHLSVKISGNLTTNNDVVIRSAAVQGVGIFYGPSFIVDHALLQGKLEPALESFNDDPLSVYAVYPSSRNLSPKVRAFVDFLVEWFRHTPGWTES</sequence>
<dbReference type="RefSeq" id="WP_069957947.1">
    <property type="nucleotide sequence ID" value="NZ_MCGG01000025.1"/>
</dbReference>
<dbReference type="InterPro" id="IPR036390">
    <property type="entry name" value="WH_DNA-bd_sf"/>
</dbReference>
<evidence type="ECO:0000313" key="7">
    <source>
        <dbReference type="Proteomes" id="UP000095347"/>
    </source>
</evidence>
<dbReference type="SUPFAM" id="SSF46785">
    <property type="entry name" value="Winged helix' DNA-binding domain"/>
    <property type="match status" value="1"/>
</dbReference>
<evidence type="ECO:0000256" key="2">
    <source>
        <dbReference type="ARBA" id="ARBA00023015"/>
    </source>
</evidence>
<dbReference type="Gene3D" id="3.40.190.290">
    <property type="match status" value="1"/>
</dbReference>
<dbReference type="FunFam" id="3.40.190.290:FF:000001">
    <property type="entry name" value="Transcriptional regulator, LysR family"/>
    <property type="match status" value="1"/>
</dbReference>
<gene>
    <name evidence="6" type="ORF">BEN30_10085</name>
</gene>
<protein>
    <recommendedName>
        <fullName evidence="5">HTH lysR-type domain-containing protein</fullName>
    </recommendedName>
</protein>
<evidence type="ECO:0000256" key="3">
    <source>
        <dbReference type="ARBA" id="ARBA00023125"/>
    </source>
</evidence>
<dbReference type="SUPFAM" id="SSF53850">
    <property type="entry name" value="Periplasmic binding protein-like II"/>
    <property type="match status" value="1"/>
</dbReference>
<organism evidence="6 7">
    <name type="scientific">Magnetovibrio blakemorei</name>
    <dbReference type="NCBI Taxonomy" id="28181"/>
    <lineage>
        <taxon>Bacteria</taxon>
        <taxon>Pseudomonadati</taxon>
        <taxon>Pseudomonadota</taxon>
        <taxon>Alphaproteobacteria</taxon>
        <taxon>Rhodospirillales</taxon>
        <taxon>Magnetovibrionaceae</taxon>
        <taxon>Magnetovibrio</taxon>
    </lineage>
</organism>